<evidence type="ECO:0000256" key="2">
    <source>
        <dbReference type="ARBA" id="ARBA00023002"/>
    </source>
</evidence>
<evidence type="ECO:0000256" key="3">
    <source>
        <dbReference type="RuleBase" id="RU000363"/>
    </source>
</evidence>
<dbReference type="EMBL" id="RSED01000001">
    <property type="protein sequence ID" value="RRS06047.1"/>
    <property type="molecule type" value="Genomic_DNA"/>
</dbReference>
<dbReference type="InterPro" id="IPR020904">
    <property type="entry name" value="Sc_DH/Rdtase_CS"/>
</dbReference>
<dbReference type="AlphaFoldDB" id="A0A426VGK4"/>
<evidence type="ECO:0000313" key="4">
    <source>
        <dbReference type="EMBL" id="RRS06047.1"/>
    </source>
</evidence>
<dbReference type="Proteomes" id="UP000269265">
    <property type="component" value="Unassembled WGS sequence"/>
</dbReference>
<dbReference type="RefSeq" id="WP_125241190.1">
    <property type="nucleotide sequence ID" value="NZ_RSED01000001.1"/>
</dbReference>
<dbReference type="CDD" id="cd05233">
    <property type="entry name" value="SDR_c"/>
    <property type="match status" value="1"/>
</dbReference>
<gene>
    <name evidence="4" type="ORF">EIP75_00080</name>
</gene>
<dbReference type="InterPro" id="IPR002347">
    <property type="entry name" value="SDR_fam"/>
</dbReference>
<dbReference type="GO" id="GO:0016020">
    <property type="term" value="C:membrane"/>
    <property type="evidence" value="ECO:0007669"/>
    <property type="project" value="TreeGrafter"/>
</dbReference>
<dbReference type="PANTHER" id="PTHR44196">
    <property type="entry name" value="DEHYDROGENASE/REDUCTASE SDR FAMILY MEMBER 7B"/>
    <property type="match status" value="1"/>
</dbReference>
<name>A0A426VGK4_9BURK</name>
<dbReference type="Pfam" id="PF00106">
    <property type="entry name" value="adh_short"/>
    <property type="match status" value="1"/>
</dbReference>
<reference evidence="4 5" key="1">
    <citation type="submission" date="2018-12" db="EMBL/GenBank/DDBJ databases">
        <title>The whole draft genome of Aquabacterium sp. SJQ9.</title>
        <authorList>
            <person name="Sun L."/>
            <person name="Gao X."/>
            <person name="Chen W."/>
            <person name="Huang K."/>
        </authorList>
    </citation>
    <scope>NUCLEOTIDE SEQUENCE [LARGE SCALE GENOMIC DNA]</scope>
    <source>
        <strain evidence="4 5">SJQ9</strain>
    </source>
</reference>
<dbReference type="PANTHER" id="PTHR44196:SF1">
    <property type="entry name" value="DEHYDROGENASE_REDUCTASE SDR FAMILY MEMBER 7B"/>
    <property type="match status" value="1"/>
</dbReference>
<accession>A0A426VGK4</accession>
<dbReference type="SUPFAM" id="SSF51735">
    <property type="entry name" value="NAD(P)-binding Rossmann-fold domains"/>
    <property type="match status" value="1"/>
</dbReference>
<dbReference type="Gene3D" id="3.40.50.720">
    <property type="entry name" value="NAD(P)-binding Rossmann-like Domain"/>
    <property type="match status" value="1"/>
</dbReference>
<keyword evidence="5" id="KW-1185">Reference proteome</keyword>
<dbReference type="PRINTS" id="PR00080">
    <property type="entry name" value="SDRFAMILY"/>
</dbReference>
<keyword evidence="2" id="KW-0560">Oxidoreductase</keyword>
<proteinExistence type="inferred from homology"/>
<sequence>MKQYELKDRVVVITGSTGGLGHALAKALHAKGAKLALFDLNLDAATKQAAELGPLNLARGWQVDVCSLEDLESAFAAAAAHFGGVDVVVANAGIGVLGPLAKLDPKLMERHTDVNLNGVWRTFRAALPHVRTRRGYMMAISSMAAFVHNPLNGIYAATKAGVWALCDSVRVELRHLGVGVGSVHPTFFNTPMVDALLADPAGHKIFNGNTGLWKCIELEEVVAGVVKGIERRSDMVVVPKHLTLIARMPGVFRRIIDAIGYSRGRVEESIRLSASSSDRGA</sequence>
<comment type="similarity">
    <text evidence="1 3">Belongs to the short-chain dehydrogenases/reductases (SDR) family.</text>
</comment>
<dbReference type="GO" id="GO:0016491">
    <property type="term" value="F:oxidoreductase activity"/>
    <property type="evidence" value="ECO:0007669"/>
    <property type="project" value="UniProtKB-KW"/>
</dbReference>
<protein>
    <submittedName>
        <fullName evidence="4">SDR family NAD(P)-dependent oxidoreductase</fullName>
    </submittedName>
</protein>
<comment type="caution">
    <text evidence="4">The sequence shown here is derived from an EMBL/GenBank/DDBJ whole genome shotgun (WGS) entry which is preliminary data.</text>
</comment>
<evidence type="ECO:0000256" key="1">
    <source>
        <dbReference type="ARBA" id="ARBA00006484"/>
    </source>
</evidence>
<evidence type="ECO:0000313" key="5">
    <source>
        <dbReference type="Proteomes" id="UP000269265"/>
    </source>
</evidence>
<dbReference type="OrthoDB" id="9797538at2"/>
<organism evidence="4 5">
    <name type="scientific">Aquabacterium soli</name>
    <dbReference type="NCBI Taxonomy" id="2493092"/>
    <lineage>
        <taxon>Bacteria</taxon>
        <taxon>Pseudomonadati</taxon>
        <taxon>Pseudomonadota</taxon>
        <taxon>Betaproteobacteria</taxon>
        <taxon>Burkholderiales</taxon>
        <taxon>Aquabacterium</taxon>
    </lineage>
</organism>
<dbReference type="InterPro" id="IPR036291">
    <property type="entry name" value="NAD(P)-bd_dom_sf"/>
</dbReference>
<dbReference type="PRINTS" id="PR00081">
    <property type="entry name" value="GDHRDH"/>
</dbReference>
<dbReference type="PROSITE" id="PS00061">
    <property type="entry name" value="ADH_SHORT"/>
    <property type="match status" value="1"/>
</dbReference>